<organism evidence="1 2">
    <name type="scientific">Chaetomium strumarium</name>
    <dbReference type="NCBI Taxonomy" id="1170767"/>
    <lineage>
        <taxon>Eukaryota</taxon>
        <taxon>Fungi</taxon>
        <taxon>Dikarya</taxon>
        <taxon>Ascomycota</taxon>
        <taxon>Pezizomycotina</taxon>
        <taxon>Sordariomycetes</taxon>
        <taxon>Sordariomycetidae</taxon>
        <taxon>Sordariales</taxon>
        <taxon>Chaetomiaceae</taxon>
        <taxon>Chaetomium</taxon>
    </lineage>
</organism>
<sequence>MYAVIGGHEAVVRVLLGYGARVGDVDRDRRSALHLAVLHRRESVLRCACSWTSARRARISMPTMWPGRRRCIWQWTAILRSQWVKG</sequence>
<keyword evidence="2" id="KW-1185">Reference proteome</keyword>
<comment type="caution">
    <text evidence="1">The sequence shown here is derived from an EMBL/GenBank/DDBJ whole genome shotgun (WGS) entry which is preliminary data.</text>
</comment>
<dbReference type="AlphaFoldDB" id="A0AAJ0GPC8"/>
<dbReference type="Pfam" id="PF13637">
    <property type="entry name" value="Ank_4"/>
    <property type="match status" value="1"/>
</dbReference>
<dbReference type="SUPFAM" id="SSF48403">
    <property type="entry name" value="Ankyrin repeat"/>
    <property type="match status" value="1"/>
</dbReference>
<dbReference type="InterPro" id="IPR002110">
    <property type="entry name" value="Ankyrin_rpt"/>
</dbReference>
<protein>
    <recommendedName>
        <fullName evidence="3">Ankyrin repeat protein</fullName>
    </recommendedName>
</protein>
<dbReference type="EMBL" id="JAUDZG010000006">
    <property type="protein sequence ID" value="KAK3303621.1"/>
    <property type="molecule type" value="Genomic_DNA"/>
</dbReference>
<gene>
    <name evidence="1" type="ORF">B0T15DRAFT_540790</name>
</gene>
<proteinExistence type="predicted"/>
<dbReference type="Proteomes" id="UP001273166">
    <property type="component" value="Unassembled WGS sequence"/>
</dbReference>
<dbReference type="InterPro" id="IPR036770">
    <property type="entry name" value="Ankyrin_rpt-contain_sf"/>
</dbReference>
<accession>A0AAJ0GPC8</accession>
<dbReference type="RefSeq" id="XP_062719401.1">
    <property type="nucleotide sequence ID" value="XM_062869809.1"/>
</dbReference>
<reference evidence="1" key="1">
    <citation type="journal article" date="2023" name="Mol. Phylogenet. Evol.">
        <title>Genome-scale phylogeny and comparative genomics of the fungal order Sordariales.</title>
        <authorList>
            <person name="Hensen N."/>
            <person name="Bonometti L."/>
            <person name="Westerberg I."/>
            <person name="Brannstrom I.O."/>
            <person name="Guillou S."/>
            <person name="Cros-Aarteil S."/>
            <person name="Calhoun S."/>
            <person name="Haridas S."/>
            <person name="Kuo A."/>
            <person name="Mondo S."/>
            <person name="Pangilinan J."/>
            <person name="Riley R."/>
            <person name="LaButti K."/>
            <person name="Andreopoulos B."/>
            <person name="Lipzen A."/>
            <person name="Chen C."/>
            <person name="Yan M."/>
            <person name="Daum C."/>
            <person name="Ng V."/>
            <person name="Clum A."/>
            <person name="Steindorff A."/>
            <person name="Ohm R.A."/>
            <person name="Martin F."/>
            <person name="Silar P."/>
            <person name="Natvig D.O."/>
            <person name="Lalanne C."/>
            <person name="Gautier V."/>
            <person name="Ament-Velasquez S.L."/>
            <person name="Kruys A."/>
            <person name="Hutchinson M.I."/>
            <person name="Powell A.J."/>
            <person name="Barry K."/>
            <person name="Miller A.N."/>
            <person name="Grigoriev I.V."/>
            <person name="Debuchy R."/>
            <person name="Gladieux P."/>
            <person name="Hiltunen Thoren M."/>
            <person name="Johannesson H."/>
        </authorList>
    </citation>
    <scope>NUCLEOTIDE SEQUENCE</scope>
    <source>
        <strain evidence="1">CBS 333.67</strain>
    </source>
</reference>
<reference evidence="1" key="2">
    <citation type="submission" date="2023-06" db="EMBL/GenBank/DDBJ databases">
        <authorList>
            <consortium name="Lawrence Berkeley National Laboratory"/>
            <person name="Mondo S.J."/>
            <person name="Hensen N."/>
            <person name="Bonometti L."/>
            <person name="Westerberg I."/>
            <person name="Brannstrom I.O."/>
            <person name="Guillou S."/>
            <person name="Cros-Aarteil S."/>
            <person name="Calhoun S."/>
            <person name="Haridas S."/>
            <person name="Kuo A."/>
            <person name="Pangilinan J."/>
            <person name="Riley R."/>
            <person name="Labutti K."/>
            <person name="Andreopoulos B."/>
            <person name="Lipzen A."/>
            <person name="Chen C."/>
            <person name="Yanf M."/>
            <person name="Daum C."/>
            <person name="Ng V."/>
            <person name="Clum A."/>
            <person name="Steindorff A."/>
            <person name="Ohm R."/>
            <person name="Martin F."/>
            <person name="Silar P."/>
            <person name="Natvig D."/>
            <person name="Lalanne C."/>
            <person name="Gautier V."/>
            <person name="Ament-Velasquez S.L."/>
            <person name="Kruys A."/>
            <person name="Hutchinson M.I."/>
            <person name="Powell A.J."/>
            <person name="Barry K."/>
            <person name="Miller A.N."/>
            <person name="Grigoriev I.V."/>
            <person name="Debuchy R."/>
            <person name="Gladieux P."/>
            <person name="Thoren M.H."/>
            <person name="Johannesson H."/>
        </authorList>
    </citation>
    <scope>NUCLEOTIDE SEQUENCE</scope>
    <source>
        <strain evidence="1">CBS 333.67</strain>
    </source>
</reference>
<evidence type="ECO:0000313" key="1">
    <source>
        <dbReference type="EMBL" id="KAK3303621.1"/>
    </source>
</evidence>
<evidence type="ECO:0000313" key="2">
    <source>
        <dbReference type="Proteomes" id="UP001273166"/>
    </source>
</evidence>
<dbReference type="Gene3D" id="1.25.40.20">
    <property type="entry name" value="Ankyrin repeat-containing domain"/>
    <property type="match status" value="1"/>
</dbReference>
<name>A0AAJ0GPC8_9PEZI</name>
<evidence type="ECO:0008006" key="3">
    <source>
        <dbReference type="Google" id="ProtNLM"/>
    </source>
</evidence>
<dbReference type="GeneID" id="87888638"/>